<dbReference type="PANTHER" id="PTHR13847:SF275">
    <property type="entry name" value="GAMMA-GLUTAMYLPUTRESCINE OXIDOREDUCTASE"/>
    <property type="match status" value="1"/>
</dbReference>
<proteinExistence type="predicted"/>
<accession>A0ABS6WT85</accession>
<reference evidence="2" key="1">
    <citation type="submission" date="2021-07" db="EMBL/GenBank/DDBJ databases">
        <title>Pseudohoeflea marina sp. nov. a polyhydroxyalcanoate-producing bacterium.</title>
        <authorList>
            <person name="Zheng W."/>
            <person name="Yu S."/>
            <person name="Huang Y."/>
        </authorList>
    </citation>
    <scope>NUCLEOTIDE SEQUENCE</scope>
    <source>
        <strain evidence="2">DP4N28-3</strain>
    </source>
</reference>
<evidence type="ECO:0000259" key="1">
    <source>
        <dbReference type="Pfam" id="PF01266"/>
    </source>
</evidence>
<evidence type="ECO:0000313" key="3">
    <source>
        <dbReference type="Proteomes" id="UP001430804"/>
    </source>
</evidence>
<evidence type="ECO:0000313" key="2">
    <source>
        <dbReference type="EMBL" id="MBW3098264.1"/>
    </source>
</evidence>
<dbReference type="InterPro" id="IPR006076">
    <property type="entry name" value="FAD-dep_OxRdtase"/>
</dbReference>
<dbReference type="RefSeq" id="WP_219202178.1">
    <property type="nucleotide sequence ID" value="NZ_JAHWQX010000003.1"/>
</dbReference>
<name>A0ABS6WT85_9HYPH</name>
<organism evidence="2 3">
    <name type="scientific">Pseudohoeflea coraliihabitans</name>
    <dbReference type="NCBI Taxonomy" id="2860393"/>
    <lineage>
        <taxon>Bacteria</taxon>
        <taxon>Pseudomonadati</taxon>
        <taxon>Pseudomonadota</taxon>
        <taxon>Alphaproteobacteria</taxon>
        <taxon>Hyphomicrobiales</taxon>
        <taxon>Rhizobiaceae</taxon>
        <taxon>Pseudohoeflea</taxon>
    </lineage>
</organism>
<dbReference type="Pfam" id="PF01266">
    <property type="entry name" value="DAO"/>
    <property type="match status" value="1"/>
</dbReference>
<dbReference type="EMBL" id="JAHWQX010000003">
    <property type="protein sequence ID" value="MBW3098264.1"/>
    <property type="molecule type" value="Genomic_DNA"/>
</dbReference>
<keyword evidence="3" id="KW-1185">Reference proteome</keyword>
<dbReference type="PANTHER" id="PTHR13847">
    <property type="entry name" value="SARCOSINE DEHYDROGENASE-RELATED"/>
    <property type="match status" value="1"/>
</dbReference>
<comment type="caution">
    <text evidence="2">The sequence shown here is derived from an EMBL/GenBank/DDBJ whole genome shotgun (WGS) entry which is preliminary data.</text>
</comment>
<feature type="domain" description="FAD dependent oxidoreductase" evidence="1">
    <location>
        <begin position="38"/>
        <end position="387"/>
    </location>
</feature>
<gene>
    <name evidence="2" type="ORF">KY465_13340</name>
</gene>
<sequence length="436" mass="45994">MPAVEEAAQNAALHSSLWARTAREQFDAPPLTRNHAVDLLVIGGGFTGTAAALEAARRGASVCLLEAETVGHGGSGRNVGLVNAGLWLPPDAVLKALGDKEGGQLVSVLGQGPQKVFSLIEREAIDCEPVRRGTLHLAHAAKGLADLRKRLRQGNRHGAPLSILDPAETARRTGSGAFLGALFDPRAGTIQPLAYCRGLARAATAHGAQVHEQSPVTALTRSNDTWCVVANGCTVRAGHVLIATNAYHFGFEEPCKPAYVAFNYCQFATVPIPPDMRRTILPGGEGCWDTAMVMSSIRIDGAGRLIVGGVGSLEVRGASVHHAWARRKLRALYPALADIAFEQAWSGRIAMTSDHIPKIVACGHNALACFGYSGRGIAPGTLFGTQAATALLDGDPGCLPLRPVDSHVERFAGARAGYYEFGAKLIHGLSARRRPV</sequence>
<dbReference type="Proteomes" id="UP001430804">
    <property type="component" value="Unassembled WGS sequence"/>
</dbReference>
<protein>
    <submittedName>
        <fullName evidence="2">FAD-binding oxidoreductase</fullName>
    </submittedName>
</protein>